<sequence length="93" mass="10480">MAEFESNPLMQAQFTTVTCSAKAANDFVSNHSYPWLGPEYSNGTMSFETHFQDYEIENPAVVLQQAMGDVWRRLVDVIITEMDSAVKQCSILP</sequence>
<organism evidence="1 2">
    <name type="scientific">Exophiala sideris</name>
    <dbReference type="NCBI Taxonomy" id="1016849"/>
    <lineage>
        <taxon>Eukaryota</taxon>
        <taxon>Fungi</taxon>
        <taxon>Dikarya</taxon>
        <taxon>Ascomycota</taxon>
        <taxon>Pezizomycotina</taxon>
        <taxon>Eurotiomycetes</taxon>
        <taxon>Chaetothyriomycetidae</taxon>
        <taxon>Chaetothyriales</taxon>
        <taxon>Herpotrichiellaceae</taxon>
        <taxon>Exophiala</taxon>
    </lineage>
</organism>
<gene>
    <name evidence="1" type="ORF">LTR69_009317</name>
</gene>
<dbReference type="EMBL" id="JAVRRF010000025">
    <property type="protein sequence ID" value="KAK5053672.1"/>
    <property type="molecule type" value="Genomic_DNA"/>
</dbReference>
<comment type="caution">
    <text evidence="1">The sequence shown here is derived from an EMBL/GenBank/DDBJ whole genome shotgun (WGS) entry which is preliminary data.</text>
</comment>
<proteinExistence type="predicted"/>
<reference evidence="1 2" key="1">
    <citation type="submission" date="2023-08" db="EMBL/GenBank/DDBJ databases">
        <title>Black Yeasts Isolated from many extreme environments.</title>
        <authorList>
            <person name="Coleine C."/>
            <person name="Stajich J.E."/>
            <person name="Selbmann L."/>
        </authorList>
    </citation>
    <scope>NUCLEOTIDE SEQUENCE [LARGE SCALE GENOMIC DNA]</scope>
    <source>
        <strain evidence="1 2">CCFEE 6328</strain>
    </source>
</reference>
<keyword evidence="2" id="KW-1185">Reference proteome</keyword>
<protein>
    <submittedName>
        <fullName evidence="1">Uncharacterized protein</fullName>
    </submittedName>
</protein>
<evidence type="ECO:0000313" key="2">
    <source>
        <dbReference type="Proteomes" id="UP001345691"/>
    </source>
</evidence>
<evidence type="ECO:0000313" key="1">
    <source>
        <dbReference type="EMBL" id="KAK5053672.1"/>
    </source>
</evidence>
<dbReference type="Proteomes" id="UP001345691">
    <property type="component" value="Unassembled WGS sequence"/>
</dbReference>
<name>A0ABR0J0Y1_9EURO</name>
<accession>A0ABR0J0Y1</accession>